<reference evidence="2" key="1">
    <citation type="submission" date="2022-10" db="EMBL/GenBank/DDBJ databases">
        <authorList>
            <person name="Chen Y."/>
            <person name="Dougan E. K."/>
            <person name="Chan C."/>
            <person name="Rhodes N."/>
            <person name="Thang M."/>
        </authorList>
    </citation>
    <scope>NUCLEOTIDE SEQUENCE</scope>
</reference>
<accession>A0A9P1GGW2</accession>
<protein>
    <submittedName>
        <fullName evidence="2">Uncharacterized protein</fullName>
    </submittedName>
</protein>
<sequence length="73" mass="7882">MAVHPFIHPVKGVEWLEIEGENHVDDEVFQSAGTIAIAKAQRSARGTCGKTMRSRRTAMVTSSGHAFADAEVS</sequence>
<gene>
    <name evidence="2" type="ORF">C1SCF055_LOCUS35125</name>
</gene>
<evidence type="ECO:0000256" key="1">
    <source>
        <dbReference type="SAM" id="MobiDB-lite"/>
    </source>
</evidence>
<evidence type="ECO:0000313" key="2">
    <source>
        <dbReference type="EMBL" id="CAI4009794.1"/>
    </source>
</evidence>
<reference evidence="3" key="2">
    <citation type="submission" date="2024-04" db="EMBL/GenBank/DDBJ databases">
        <authorList>
            <person name="Chen Y."/>
            <person name="Shah S."/>
            <person name="Dougan E. K."/>
            <person name="Thang M."/>
            <person name="Chan C."/>
        </authorList>
    </citation>
    <scope>NUCLEOTIDE SEQUENCE [LARGE SCALE GENOMIC DNA]</scope>
</reference>
<keyword evidence="4" id="KW-1185">Reference proteome</keyword>
<organism evidence="2">
    <name type="scientific">Cladocopium goreaui</name>
    <dbReference type="NCBI Taxonomy" id="2562237"/>
    <lineage>
        <taxon>Eukaryota</taxon>
        <taxon>Sar</taxon>
        <taxon>Alveolata</taxon>
        <taxon>Dinophyceae</taxon>
        <taxon>Suessiales</taxon>
        <taxon>Symbiodiniaceae</taxon>
        <taxon>Cladocopium</taxon>
    </lineage>
</organism>
<dbReference type="Proteomes" id="UP001152797">
    <property type="component" value="Unassembled WGS sequence"/>
</dbReference>
<proteinExistence type="predicted"/>
<dbReference type="EMBL" id="CAMXCT020004635">
    <property type="protein sequence ID" value="CAL1163169.1"/>
    <property type="molecule type" value="Genomic_DNA"/>
</dbReference>
<evidence type="ECO:0000313" key="4">
    <source>
        <dbReference type="Proteomes" id="UP001152797"/>
    </source>
</evidence>
<dbReference type="EMBL" id="CAMXCT030004635">
    <property type="protein sequence ID" value="CAL4797106.1"/>
    <property type="molecule type" value="Genomic_DNA"/>
</dbReference>
<comment type="caution">
    <text evidence="2">The sequence shown here is derived from an EMBL/GenBank/DDBJ whole genome shotgun (WGS) entry which is preliminary data.</text>
</comment>
<dbReference type="AlphaFoldDB" id="A0A9P1GGW2"/>
<dbReference type="EMBL" id="CAMXCT010004635">
    <property type="protein sequence ID" value="CAI4009794.1"/>
    <property type="molecule type" value="Genomic_DNA"/>
</dbReference>
<name>A0A9P1GGW2_9DINO</name>
<evidence type="ECO:0000313" key="3">
    <source>
        <dbReference type="EMBL" id="CAL1163169.1"/>
    </source>
</evidence>
<feature type="region of interest" description="Disordered" evidence="1">
    <location>
        <begin position="47"/>
        <end position="73"/>
    </location>
</feature>